<dbReference type="Proteomes" id="UP001215598">
    <property type="component" value="Unassembled WGS sequence"/>
</dbReference>
<dbReference type="AlphaFoldDB" id="A0AAD7J693"/>
<reference evidence="1" key="1">
    <citation type="submission" date="2023-03" db="EMBL/GenBank/DDBJ databases">
        <title>Massive genome expansion in bonnet fungi (Mycena s.s.) driven by repeated elements and novel gene families across ecological guilds.</title>
        <authorList>
            <consortium name="Lawrence Berkeley National Laboratory"/>
            <person name="Harder C.B."/>
            <person name="Miyauchi S."/>
            <person name="Viragh M."/>
            <person name="Kuo A."/>
            <person name="Thoen E."/>
            <person name="Andreopoulos B."/>
            <person name="Lu D."/>
            <person name="Skrede I."/>
            <person name="Drula E."/>
            <person name="Henrissat B."/>
            <person name="Morin E."/>
            <person name="Kohler A."/>
            <person name="Barry K."/>
            <person name="LaButti K."/>
            <person name="Morin E."/>
            <person name="Salamov A."/>
            <person name="Lipzen A."/>
            <person name="Mereny Z."/>
            <person name="Hegedus B."/>
            <person name="Baldrian P."/>
            <person name="Stursova M."/>
            <person name="Weitz H."/>
            <person name="Taylor A."/>
            <person name="Grigoriev I.V."/>
            <person name="Nagy L.G."/>
            <person name="Martin F."/>
            <person name="Kauserud H."/>
        </authorList>
    </citation>
    <scope>NUCLEOTIDE SEQUENCE</scope>
    <source>
        <strain evidence="1">CBHHK182m</strain>
    </source>
</reference>
<sequence>MPNVGTTYAVCILDRGISTLKLWGTPLKTLKSSGRTQSPLFLTFGFGSGSGDAGRVTCAEAVFAETSHLDQYEATSIFSAILRLVLKELSAFLFRAFQPKIDGSTYFTQDILERLVSSLGESDGGQIALFGAALSSGRRTRATGSGYPGLTARLSSKRTVCRTSTSPFFMYTSGRRCGSERACDRQEWRIPAYSLDSRQSLFWTAGIDDSRSIGRRKSDWNNLTVA</sequence>
<dbReference type="EMBL" id="JARKIB010000043">
    <property type="protein sequence ID" value="KAJ7758042.1"/>
    <property type="molecule type" value="Genomic_DNA"/>
</dbReference>
<gene>
    <name evidence="1" type="ORF">B0H16DRAFT_1457607</name>
</gene>
<proteinExistence type="predicted"/>
<protein>
    <submittedName>
        <fullName evidence="1">Uncharacterized protein</fullName>
    </submittedName>
</protein>
<keyword evidence="2" id="KW-1185">Reference proteome</keyword>
<name>A0AAD7J693_9AGAR</name>
<evidence type="ECO:0000313" key="1">
    <source>
        <dbReference type="EMBL" id="KAJ7758042.1"/>
    </source>
</evidence>
<accession>A0AAD7J693</accession>
<comment type="caution">
    <text evidence="1">The sequence shown here is derived from an EMBL/GenBank/DDBJ whole genome shotgun (WGS) entry which is preliminary data.</text>
</comment>
<evidence type="ECO:0000313" key="2">
    <source>
        <dbReference type="Proteomes" id="UP001215598"/>
    </source>
</evidence>
<organism evidence="1 2">
    <name type="scientific">Mycena metata</name>
    <dbReference type="NCBI Taxonomy" id="1033252"/>
    <lineage>
        <taxon>Eukaryota</taxon>
        <taxon>Fungi</taxon>
        <taxon>Dikarya</taxon>
        <taxon>Basidiomycota</taxon>
        <taxon>Agaricomycotina</taxon>
        <taxon>Agaricomycetes</taxon>
        <taxon>Agaricomycetidae</taxon>
        <taxon>Agaricales</taxon>
        <taxon>Marasmiineae</taxon>
        <taxon>Mycenaceae</taxon>
        <taxon>Mycena</taxon>
    </lineage>
</organism>